<dbReference type="Pfam" id="PF13714">
    <property type="entry name" value="PEP_mutase"/>
    <property type="match status" value="1"/>
</dbReference>
<accession>A0A084SJQ8</accession>
<sequence length="265" mass="27932">MTKTADFRRLHQSGILILANAWDAGSARLIESLGGKAVATTSAGVAWAWGYKDGHALPLERLLQTASALTRAIDVPLTLDMERGFGNTPEEVASAVTSVARLGVAGLNIEDADLPPENLVARIKAIRAALKREGLDIFINARTDVYLRGLAPEGQRAAECIRRAGLYEEAGADGIFPAGMTDMGDIAAMVKGTRLPVNIMARPTLAPAAELEKLGVRRITAGSTISEAMYAHAARLAGGFLKDGLSAPVTAESMPYPQVNGLMKA</sequence>
<dbReference type="CDD" id="cd00377">
    <property type="entry name" value="ICL_PEPM"/>
    <property type="match status" value="1"/>
</dbReference>
<reference evidence="1 2" key="1">
    <citation type="submission" date="2014-07" db="EMBL/GenBank/DDBJ databases">
        <title>Draft Genome Sequence of Gephyronic Acid Producer, Cystobacter violaceus Strain Cb vi76.</title>
        <authorList>
            <person name="Stevens D.C."/>
            <person name="Young J."/>
            <person name="Carmichael R."/>
            <person name="Tan J."/>
            <person name="Taylor R.E."/>
        </authorList>
    </citation>
    <scope>NUCLEOTIDE SEQUENCE [LARGE SCALE GENOMIC DNA]</scope>
    <source>
        <strain evidence="1 2">Cb vi76</strain>
    </source>
</reference>
<name>A0A084SJQ8_9BACT</name>
<dbReference type="Gene3D" id="3.20.20.60">
    <property type="entry name" value="Phosphoenolpyruvate-binding domains"/>
    <property type="match status" value="1"/>
</dbReference>
<evidence type="ECO:0000313" key="1">
    <source>
        <dbReference type="EMBL" id="KFA88693.1"/>
    </source>
</evidence>
<dbReference type="InterPro" id="IPR040442">
    <property type="entry name" value="Pyrv_kinase-like_dom_sf"/>
</dbReference>
<organism evidence="1 2">
    <name type="scientific">Archangium violaceum Cb vi76</name>
    <dbReference type="NCBI Taxonomy" id="1406225"/>
    <lineage>
        <taxon>Bacteria</taxon>
        <taxon>Pseudomonadati</taxon>
        <taxon>Myxococcota</taxon>
        <taxon>Myxococcia</taxon>
        <taxon>Myxococcales</taxon>
        <taxon>Cystobacterineae</taxon>
        <taxon>Archangiaceae</taxon>
        <taxon>Archangium</taxon>
    </lineage>
</organism>
<dbReference type="PANTHER" id="PTHR42905">
    <property type="entry name" value="PHOSPHOENOLPYRUVATE CARBOXYLASE"/>
    <property type="match status" value="1"/>
</dbReference>
<proteinExistence type="predicted"/>
<dbReference type="Proteomes" id="UP000028547">
    <property type="component" value="Unassembled WGS sequence"/>
</dbReference>
<protein>
    <submittedName>
        <fullName evidence="1">PEP phosphonomutase</fullName>
    </submittedName>
</protein>
<comment type="caution">
    <text evidence="1">The sequence shown here is derived from an EMBL/GenBank/DDBJ whole genome shotgun (WGS) entry which is preliminary data.</text>
</comment>
<dbReference type="RefSeq" id="WP_043407716.1">
    <property type="nucleotide sequence ID" value="NZ_JPMI01000277.1"/>
</dbReference>
<dbReference type="EMBL" id="JPMI01000277">
    <property type="protein sequence ID" value="KFA88693.1"/>
    <property type="molecule type" value="Genomic_DNA"/>
</dbReference>
<evidence type="ECO:0000313" key="2">
    <source>
        <dbReference type="Proteomes" id="UP000028547"/>
    </source>
</evidence>
<dbReference type="InterPro" id="IPR039556">
    <property type="entry name" value="ICL/PEPM"/>
</dbReference>
<dbReference type="SUPFAM" id="SSF51621">
    <property type="entry name" value="Phosphoenolpyruvate/pyruvate domain"/>
    <property type="match status" value="1"/>
</dbReference>
<gene>
    <name evidence="1" type="ORF">Q664_39480</name>
</gene>
<dbReference type="InterPro" id="IPR015813">
    <property type="entry name" value="Pyrv/PenolPyrv_kinase-like_dom"/>
</dbReference>
<dbReference type="AlphaFoldDB" id="A0A084SJQ8"/>
<dbReference type="PANTHER" id="PTHR42905:SF16">
    <property type="entry name" value="CARBOXYPHOSPHONOENOLPYRUVATE PHOSPHONOMUTASE-LIKE PROTEIN (AFU_ORTHOLOGUE AFUA_5G07230)"/>
    <property type="match status" value="1"/>
</dbReference>
<dbReference type="GO" id="GO:0003824">
    <property type="term" value="F:catalytic activity"/>
    <property type="evidence" value="ECO:0007669"/>
    <property type="project" value="InterPro"/>
</dbReference>